<dbReference type="OrthoDB" id="5728337at2"/>
<feature type="transmembrane region" description="Helical" evidence="8">
    <location>
        <begin position="286"/>
        <end position="306"/>
    </location>
</feature>
<sequence length="405" mass="47584">METTQSPPQNLAIVAEKYVKQYFRDHIDEKYFYHNFQHTCDVIEAARRLGTGYNLSLTDTEALILAAWFHDTGYDQGASGHEARGATNARRFLESHGYLEVGIQKVEHLIEATQMKFQPRNLLEEIMRDADYSHLGSELYWDRCSRVRQELLMTRQSFLTEEEWVQFELDFITNHHYHTELARQYFDNGKFKNIKQLKKYQQRITPSEDSQEERKWKKQKKKTEKELKELNLGRGVETMYRNTYRTHLNLSAIADNKANIMLSINAIIISIVISSLIPNFTAHPEYIMPTFLLLAVCLGALIFAILSTRPKVTKGETSREDITNKKTNLLFFGNFYNMTLDDFDWGMAEMIKDRNFLYSSMTRDIYFLGKVLAQKYRYLRICYGIFMYGLIMVVFAFGVALWLKR</sequence>
<dbReference type="SUPFAM" id="SSF109604">
    <property type="entry name" value="HD-domain/PDEase-like"/>
    <property type="match status" value="1"/>
</dbReference>
<gene>
    <name evidence="10" type="ordered locus">Halhy_2133</name>
</gene>
<protein>
    <submittedName>
        <fullName evidence="10">Metal-dependent phosphohydrolase HD sub domain protein</fullName>
    </submittedName>
</protein>
<keyword evidence="2" id="KW-1003">Cell membrane</keyword>
<dbReference type="STRING" id="760192.Halhy_2133"/>
<dbReference type="Pfam" id="PF01966">
    <property type="entry name" value="HD"/>
    <property type="match status" value="1"/>
</dbReference>
<keyword evidence="6" id="KW-0051">Antiviral defense</keyword>
<dbReference type="Pfam" id="PF18967">
    <property type="entry name" value="PycTM"/>
    <property type="match status" value="1"/>
</dbReference>
<evidence type="ECO:0000256" key="8">
    <source>
        <dbReference type="SAM" id="Phobius"/>
    </source>
</evidence>
<keyword evidence="7 8" id="KW-0472">Membrane</keyword>
<evidence type="ECO:0000256" key="2">
    <source>
        <dbReference type="ARBA" id="ARBA00022475"/>
    </source>
</evidence>
<dbReference type="HOGENOM" id="CLU_057657_0_0_10"/>
<organism evidence="10 11">
    <name type="scientific">Haliscomenobacter hydrossis (strain ATCC 27775 / DSM 1100 / LMG 10767 / O)</name>
    <dbReference type="NCBI Taxonomy" id="760192"/>
    <lineage>
        <taxon>Bacteria</taxon>
        <taxon>Pseudomonadati</taxon>
        <taxon>Bacteroidota</taxon>
        <taxon>Saprospiria</taxon>
        <taxon>Saprospirales</taxon>
        <taxon>Haliscomenobacteraceae</taxon>
        <taxon>Haliscomenobacter</taxon>
    </lineage>
</organism>
<proteinExistence type="predicted"/>
<accession>F4KRR4</accession>
<dbReference type="Proteomes" id="UP000008461">
    <property type="component" value="Chromosome"/>
</dbReference>
<evidence type="ECO:0000256" key="4">
    <source>
        <dbReference type="ARBA" id="ARBA00022741"/>
    </source>
</evidence>
<evidence type="ECO:0000256" key="3">
    <source>
        <dbReference type="ARBA" id="ARBA00022692"/>
    </source>
</evidence>
<reference evidence="10 11" key="1">
    <citation type="journal article" date="2011" name="Stand. Genomic Sci.">
        <title>Complete genome sequence of Haliscomenobacter hydrossis type strain (O).</title>
        <authorList>
            <consortium name="US DOE Joint Genome Institute (JGI-PGF)"/>
            <person name="Daligault H."/>
            <person name="Lapidus A."/>
            <person name="Zeytun A."/>
            <person name="Nolan M."/>
            <person name="Lucas S."/>
            <person name="Del Rio T.G."/>
            <person name="Tice H."/>
            <person name="Cheng J.F."/>
            <person name="Tapia R."/>
            <person name="Han C."/>
            <person name="Goodwin L."/>
            <person name="Pitluck S."/>
            <person name="Liolios K."/>
            <person name="Pagani I."/>
            <person name="Ivanova N."/>
            <person name="Huntemann M."/>
            <person name="Mavromatis K."/>
            <person name="Mikhailova N."/>
            <person name="Pati A."/>
            <person name="Chen A."/>
            <person name="Palaniappan K."/>
            <person name="Land M."/>
            <person name="Hauser L."/>
            <person name="Brambilla E.M."/>
            <person name="Rohde M."/>
            <person name="Verbarg S."/>
            <person name="Goker M."/>
            <person name="Bristow J."/>
            <person name="Eisen J.A."/>
            <person name="Markowitz V."/>
            <person name="Hugenholtz P."/>
            <person name="Kyrpides N.C."/>
            <person name="Klenk H.P."/>
            <person name="Woyke T."/>
        </authorList>
    </citation>
    <scope>NUCLEOTIDE SEQUENCE [LARGE SCALE GENOMIC DNA]</scope>
    <source>
        <strain evidence="11">ATCC 27775 / DSM 1100 / LMG 10767 / O</strain>
    </source>
</reference>
<dbReference type="InterPro" id="IPR003607">
    <property type="entry name" value="HD/PDEase_dom"/>
</dbReference>
<dbReference type="Gene3D" id="1.10.3210.10">
    <property type="entry name" value="Hypothetical protein af1432"/>
    <property type="match status" value="1"/>
</dbReference>
<feature type="transmembrane region" description="Helical" evidence="8">
    <location>
        <begin position="260"/>
        <end position="280"/>
    </location>
</feature>
<dbReference type="eggNOG" id="COG4339">
    <property type="taxonomic scope" value="Bacteria"/>
</dbReference>
<feature type="domain" description="HD/PDEase" evidence="9">
    <location>
        <begin position="31"/>
        <end position="145"/>
    </location>
</feature>
<keyword evidence="5 8" id="KW-1133">Transmembrane helix</keyword>
<evidence type="ECO:0000256" key="1">
    <source>
        <dbReference type="ARBA" id="ARBA00004236"/>
    </source>
</evidence>
<keyword evidence="3 8" id="KW-0812">Transmembrane</keyword>
<dbReference type="SMART" id="SM00471">
    <property type="entry name" value="HDc"/>
    <property type="match status" value="1"/>
</dbReference>
<comment type="subcellular location">
    <subcellularLocation>
        <location evidence="1">Cell membrane</location>
    </subcellularLocation>
</comment>
<dbReference type="EMBL" id="CP002691">
    <property type="protein sequence ID" value="AEE50018.1"/>
    <property type="molecule type" value="Genomic_DNA"/>
</dbReference>
<dbReference type="InterPro" id="IPR006674">
    <property type="entry name" value="HD_domain"/>
</dbReference>
<dbReference type="GO" id="GO:0000166">
    <property type="term" value="F:nucleotide binding"/>
    <property type="evidence" value="ECO:0007669"/>
    <property type="project" value="UniProtKB-KW"/>
</dbReference>
<dbReference type="GO" id="GO:0051607">
    <property type="term" value="P:defense response to virus"/>
    <property type="evidence" value="ECO:0007669"/>
    <property type="project" value="UniProtKB-KW"/>
</dbReference>
<dbReference type="InterPro" id="IPR043760">
    <property type="entry name" value="PycTM_dom"/>
</dbReference>
<keyword evidence="11" id="KW-1185">Reference proteome</keyword>
<keyword evidence="4" id="KW-0547">Nucleotide-binding</keyword>
<evidence type="ECO:0000256" key="5">
    <source>
        <dbReference type="ARBA" id="ARBA00022989"/>
    </source>
</evidence>
<reference key="2">
    <citation type="submission" date="2011-04" db="EMBL/GenBank/DDBJ databases">
        <title>Complete sequence of chromosome of Haliscomenobacter hydrossis DSM 1100.</title>
        <authorList>
            <consortium name="US DOE Joint Genome Institute (JGI-PGF)"/>
            <person name="Lucas S."/>
            <person name="Han J."/>
            <person name="Lapidus A."/>
            <person name="Bruce D."/>
            <person name="Goodwin L."/>
            <person name="Pitluck S."/>
            <person name="Peters L."/>
            <person name="Kyrpides N."/>
            <person name="Mavromatis K."/>
            <person name="Ivanova N."/>
            <person name="Ovchinnikova G."/>
            <person name="Pagani I."/>
            <person name="Daligault H."/>
            <person name="Detter J.C."/>
            <person name="Han C."/>
            <person name="Land M."/>
            <person name="Hauser L."/>
            <person name="Markowitz V."/>
            <person name="Cheng J.-F."/>
            <person name="Hugenholtz P."/>
            <person name="Woyke T."/>
            <person name="Wu D."/>
            <person name="Verbarg S."/>
            <person name="Frueling A."/>
            <person name="Brambilla E."/>
            <person name="Klenk H.-P."/>
            <person name="Eisen J.A."/>
        </authorList>
    </citation>
    <scope>NUCLEOTIDE SEQUENCE</scope>
    <source>
        <strain>DSM 1100</strain>
    </source>
</reference>
<dbReference type="AlphaFoldDB" id="F4KRR4"/>
<dbReference type="KEGG" id="hhy:Halhy_2133"/>
<dbReference type="GO" id="GO:0005886">
    <property type="term" value="C:plasma membrane"/>
    <property type="evidence" value="ECO:0007669"/>
    <property type="project" value="UniProtKB-SubCell"/>
</dbReference>
<name>F4KRR4_HALH1</name>
<feature type="transmembrane region" description="Helical" evidence="8">
    <location>
        <begin position="381"/>
        <end position="403"/>
    </location>
</feature>
<evidence type="ECO:0000256" key="7">
    <source>
        <dbReference type="ARBA" id="ARBA00023136"/>
    </source>
</evidence>
<dbReference type="RefSeq" id="WP_013764571.1">
    <property type="nucleotide sequence ID" value="NC_015510.1"/>
</dbReference>
<evidence type="ECO:0000313" key="11">
    <source>
        <dbReference type="Proteomes" id="UP000008461"/>
    </source>
</evidence>
<evidence type="ECO:0000256" key="6">
    <source>
        <dbReference type="ARBA" id="ARBA00023118"/>
    </source>
</evidence>
<evidence type="ECO:0000313" key="10">
    <source>
        <dbReference type="EMBL" id="AEE50018.1"/>
    </source>
</evidence>
<dbReference type="CDD" id="cd00077">
    <property type="entry name" value="HDc"/>
    <property type="match status" value="1"/>
</dbReference>
<evidence type="ECO:0000259" key="9">
    <source>
        <dbReference type="SMART" id="SM00471"/>
    </source>
</evidence>